<dbReference type="Pfam" id="PF07993">
    <property type="entry name" value="NAD_binding_4"/>
    <property type="match status" value="1"/>
</dbReference>
<dbReference type="Pfam" id="PF00550">
    <property type="entry name" value="PP-binding"/>
    <property type="match status" value="1"/>
</dbReference>
<dbReference type="SUPFAM" id="SSF53901">
    <property type="entry name" value="Thiolase-like"/>
    <property type="match status" value="1"/>
</dbReference>
<dbReference type="CDD" id="cd00833">
    <property type="entry name" value="PKS"/>
    <property type="match status" value="1"/>
</dbReference>
<dbReference type="Pfam" id="PF00109">
    <property type="entry name" value="ketoacyl-synt"/>
    <property type="match status" value="1"/>
</dbReference>
<dbReference type="SUPFAM" id="SSF52151">
    <property type="entry name" value="FabD/lysophospholipase-like"/>
    <property type="match status" value="1"/>
</dbReference>
<dbReference type="InterPro" id="IPR018201">
    <property type="entry name" value="Ketoacyl_synth_AS"/>
</dbReference>
<accession>A0A9W9NY53</accession>
<dbReference type="Pfam" id="PF02801">
    <property type="entry name" value="Ketoacyl-synt_C"/>
    <property type="match status" value="1"/>
</dbReference>
<evidence type="ECO:0000259" key="10">
    <source>
        <dbReference type="PROSITE" id="PS52019"/>
    </source>
</evidence>
<reference evidence="11" key="1">
    <citation type="submission" date="2022-11" db="EMBL/GenBank/DDBJ databases">
        <authorList>
            <person name="Petersen C."/>
        </authorList>
    </citation>
    <scope>NUCLEOTIDE SEQUENCE</scope>
    <source>
        <strain evidence="11">IBT 23319</strain>
    </source>
</reference>
<dbReference type="Gene3D" id="3.40.50.720">
    <property type="entry name" value="NAD(P)-binding Rossmann-like Domain"/>
    <property type="match status" value="1"/>
</dbReference>
<keyword evidence="4" id="KW-0521">NADP</keyword>
<evidence type="ECO:0000256" key="6">
    <source>
        <dbReference type="ARBA" id="ARBA00023315"/>
    </source>
</evidence>
<dbReference type="CDD" id="cd02440">
    <property type="entry name" value="AdoMet_MTases"/>
    <property type="match status" value="1"/>
</dbReference>
<dbReference type="InterPro" id="IPR020841">
    <property type="entry name" value="PKS_Beta-ketoAc_synthase_dom"/>
</dbReference>
<dbReference type="InterPro" id="IPR013120">
    <property type="entry name" value="FAR_NAD-bd"/>
</dbReference>
<dbReference type="InterPro" id="IPR013217">
    <property type="entry name" value="Methyltransf_12"/>
</dbReference>
<evidence type="ECO:0000259" key="8">
    <source>
        <dbReference type="PROSITE" id="PS50075"/>
    </source>
</evidence>
<organism evidence="11 12">
    <name type="scientific">Penicillium citrinum</name>
    <dbReference type="NCBI Taxonomy" id="5077"/>
    <lineage>
        <taxon>Eukaryota</taxon>
        <taxon>Fungi</taxon>
        <taxon>Dikarya</taxon>
        <taxon>Ascomycota</taxon>
        <taxon>Pezizomycotina</taxon>
        <taxon>Eurotiomycetes</taxon>
        <taxon>Eurotiomycetidae</taxon>
        <taxon>Eurotiales</taxon>
        <taxon>Aspergillaceae</taxon>
        <taxon>Penicillium</taxon>
    </lineage>
</organism>
<dbReference type="Gene3D" id="1.10.1200.10">
    <property type="entry name" value="ACP-like"/>
    <property type="match status" value="1"/>
</dbReference>
<dbReference type="InterPro" id="IPR036291">
    <property type="entry name" value="NAD(P)-bd_dom_sf"/>
</dbReference>
<evidence type="ECO:0000256" key="2">
    <source>
        <dbReference type="ARBA" id="ARBA00022553"/>
    </source>
</evidence>
<dbReference type="Gene3D" id="3.40.50.150">
    <property type="entry name" value="Vaccinia Virus protein VP39"/>
    <property type="match status" value="1"/>
</dbReference>
<name>A0A9W9NY53_PENCI</name>
<dbReference type="GeneID" id="81384960"/>
<dbReference type="PROSITE" id="PS00606">
    <property type="entry name" value="KS3_1"/>
    <property type="match status" value="1"/>
</dbReference>
<dbReference type="InterPro" id="IPR050444">
    <property type="entry name" value="Polyketide_Synthase"/>
</dbReference>
<evidence type="ECO:0000313" key="11">
    <source>
        <dbReference type="EMBL" id="KAJ5226869.1"/>
    </source>
</evidence>
<dbReference type="InterPro" id="IPR009081">
    <property type="entry name" value="PP-bd_ACP"/>
</dbReference>
<reference evidence="11" key="2">
    <citation type="journal article" date="2023" name="IMA Fungus">
        <title>Comparative genomic study of the Penicillium genus elucidates a diverse pangenome and 15 lateral gene transfer events.</title>
        <authorList>
            <person name="Petersen C."/>
            <person name="Sorensen T."/>
            <person name="Nielsen M.R."/>
            <person name="Sondergaard T.E."/>
            <person name="Sorensen J.L."/>
            <person name="Fitzpatrick D.A."/>
            <person name="Frisvad J.C."/>
            <person name="Nielsen K.L."/>
        </authorList>
    </citation>
    <scope>NUCLEOTIDE SEQUENCE</scope>
    <source>
        <strain evidence="11">IBT 23319</strain>
    </source>
</reference>
<feature type="active site" description="Proton acceptor; for dehydratase activity" evidence="7">
    <location>
        <position position="1324"/>
    </location>
</feature>
<dbReference type="InterPro" id="IPR014043">
    <property type="entry name" value="Acyl_transferase_dom"/>
</dbReference>
<dbReference type="Gene3D" id="3.30.70.3290">
    <property type="match status" value="1"/>
</dbReference>
<evidence type="ECO:0000256" key="3">
    <source>
        <dbReference type="ARBA" id="ARBA00022679"/>
    </source>
</evidence>
<dbReference type="SMART" id="SM00827">
    <property type="entry name" value="PKS_AT"/>
    <property type="match status" value="1"/>
</dbReference>
<dbReference type="InterPro" id="IPR029063">
    <property type="entry name" value="SAM-dependent_MTases_sf"/>
</dbReference>
<keyword evidence="12" id="KW-1185">Reference proteome</keyword>
<dbReference type="Pfam" id="PF16073">
    <property type="entry name" value="SAT"/>
    <property type="match status" value="1"/>
</dbReference>
<dbReference type="PROSITE" id="PS52004">
    <property type="entry name" value="KS3_2"/>
    <property type="match status" value="1"/>
</dbReference>
<evidence type="ECO:0000313" key="12">
    <source>
        <dbReference type="Proteomes" id="UP001147733"/>
    </source>
</evidence>
<dbReference type="InterPro" id="IPR016035">
    <property type="entry name" value="Acyl_Trfase/lysoPLipase"/>
</dbReference>
<gene>
    <name evidence="11" type="ORF">N7469_006875</name>
</gene>
<feature type="active site" description="Proton donor; for dehydratase activity" evidence="7">
    <location>
        <position position="1506"/>
    </location>
</feature>
<proteinExistence type="predicted"/>
<feature type="domain" description="Carrier" evidence="8">
    <location>
        <begin position="1660"/>
        <end position="1734"/>
    </location>
</feature>
<evidence type="ECO:0000256" key="7">
    <source>
        <dbReference type="PROSITE-ProRule" id="PRU01363"/>
    </source>
</evidence>
<dbReference type="SUPFAM" id="SSF55048">
    <property type="entry name" value="Probable ACP-binding domain of malonyl-CoA ACP transacylase"/>
    <property type="match status" value="1"/>
</dbReference>
<dbReference type="OrthoDB" id="329835at2759"/>
<dbReference type="InterPro" id="IPR036736">
    <property type="entry name" value="ACP-like_sf"/>
</dbReference>
<protein>
    <submittedName>
        <fullName evidence="11">Male sterility NAD-binding</fullName>
    </submittedName>
</protein>
<dbReference type="SUPFAM" id="SSF53335">
    <property type="entry name" value="S-adenosyl-L-methionine-dependent methyltransferases"/>
    <property type="match status" value="1"/>
</dbReference>
<dbReference type="Proteomes" id="UP001147733">
    <property type="component" value="Unassembled WGS sequence"/>
</dbReference>
<feature type="region of interest" description="C-terminal hotdog fold" evidence="7">
    <location>
        <begin position="1450"/>
        <end position="1600"/>
    </location>
</feature>
<keyword evidence="2" id="KW-0597">Phosphoprotein</keyword>
<dbReference type="GO" id="GO:0004315">
    <property type="term" value="F:3-oxoacyl-[acyl-carrier-protein] synthase activity"/>
    <property type="evidence" value="ECO:0007669"/>
    <property type="project" value="InterPro"/>
</dbReference>
<evidence type="ECO:0000256" key="1">
    <source>
        <dbReference type="ARBA" id="ARBA00022450"/>
    </source>
</evidence>
<dbReference type="PROSITE" id="PS50075">
    <property type="entry name" value="CARRIER"/>
    <property type="match status" value="1"/>
</dbReference>
<dbReference type="PANTHER" id="PTHR45681">
    <property type="entry name" value="POLYKETIDE SYNTHASE 44-RELATED"/>
    <property type="match status" value="1"/>
</dbReference>
<dbReference type="RefSeq" id="XP_056499234.1">
    <property type="nucleotide sequence ID" value="XM_056645793.1"/>
</dbReference>
<keyword evidence="3" id="KW-0808">Transferase</keyword>
<dbReference type="SUPFAM" id="SSF51735">
    <property type="entry name" value="NAD(P)-binding Rossmann-fold domains"/>
    <property type="match status" value="1"/>
</dbReference>
<feature type="region of interest" description="N-terminal hotdog fold" evidence="7">
    <location>
        <begin position="1289"/>
        <end position="1422"/>
    </location>
</feature>
<dbReference type="InterPro" id="IPR016036">
    <property type="entry name" value="Malonyl_transacylase_ACP-bd"/>
</dbReference>
<dbReference type="InterPro" id="IPR016039">
    <property type="entry name" value="Thiolase-like"/>
</dbReference>
<dbReference type="SUPFAM" id="SSF47336">
    <property type="entry name" value="ACP-like"/>
    <property type="match status" value="1"/>
</dbReference>
<dbReference type="InterPro" id="IPR006162">
    <property type="entry name" value="Ppantetheine_attach_site"/>
</dbReference>
<dbReference type="InterPro" id="IPR049900">
    <property type="entry name" value="PKS_mFAS_DH"/>
</dbReference>
<feature type="domain" description="PKS/mFAS DH" evidence="10">
    <location>
        <begin position="1289"/>
        <end position="1600"/>
    </location>
</feature>
<sequence length="2584" mass="284528">MIDSTPQNQMRSKAFVFGSQDLSFDIEAFKSLRRHLHSQQWALDILASLPELWDKFASDKPSAQETENRHLLQNLSSWVADGKVTEAAFPLPNVLLSPLVVTAQLIDYLNFLGAAFPGLRDGDDLFKSVSEETETLGLCIGTLSAFVVACSSNLTDIRKYGGVAIRLAMLLGAAVDSEEAYCEPEKRSMSFSTSSSGTDPSKSFAVVLDKFTDAYVSVFIDQKRATFTASTETGPAIIDQLKGDGSHVTPIALSGRFHWKGHQNAVDGLIRFCDLHPDLQLPDASRMLLASRSSVDGQYVTFGKLHEIALRAILLEQSQWYKTCNLAYLSKLDAGNAAVVCFGPERCMPPTIARKLGSRLIYTQELNLSSSLVPANLLGTTKVQPLSDLPDERIAVVGMACQLPGAGDLEGFREILKQGQSQHREVPEERFGMATAWRDAGKHKWYGNFIDNYDTFDHKFFKKSPREISSTDPQHRLMMQVAYQAVEQSGYFGGDAINQPIGCFMGVGNVDYEENIACYPANAYSATGNLKSFLAGKISHHFGWTGPSLTLDTACSSSSVAIHQACRSIVNGECSAALAGGVNIITSPNWYHNLDGASFLSPTGQCKPFDSNADGYCRGEGVGAVFLKRLSSAIADGDQVLGVIASTKVYQNQNCTAITVPNAISLSQLFTDVLRQARLEPHQITFVEAHGTGTPVGDPAEYDGIRSVFGGAIRSDVLSLGSTKGFVGHTECASGVVSLIKTLLMINDGFIPPQASFSRINPALNSKVEDKIEISTRLKDWQAPFRAALINNYGASGSNASMIVTQAPKLTDEASKVLPRSSYPFWISAFDQQSLLSYVKRLHHTLQELPEDLSIANISFQVARQSNRHLPQALIFSASTKEELNKALLSFESGSPAVASIRIQAANPVILCFGGQVSTYIGLDEEVYTGNAILRQFLDQCDATIMSLGLQSIFPTIFQKSPISDVVQLQIALFAMQYSCAKAWIGSGLKVSALVGHSFGELTALCVSNIVSLKDALRMISGRARLIQDHWGSEKGSMVAIEADLTDVEALLAKVNLVTGHKDNLSIACYNSPRSFTLAGSVQTVDRAESLLKTDTDFSAMRSKRLNVTNAFHSVLVDALIGDLEKLGQTIRFQEPKIKLERATEHESTSPLSSSYLAEHMRNPVYFAHAVKRLSEKFPTATWLEAGSNSTITTMASRALGTSGSYFQPINITSEGSFRLLCDATINLWRNGHDASFWAHNRIQTPAYTPVLLPPYQFEKSKHWMDFKVPPKLEDSVQKTEQVAAVEVPKGLTTFAGYKDASRRSVKFAVNVTSEKYLRLLSGHIMANAAAVCPGMFQVEVALDALTSLRPEFQDRTFIPDLHGLRHYQPLVKDDNRAVWVEADSCDTEGLVWNWNLTATDAKGNGSITHTSGTIIFQPADSLQVKTEFDRLARLIGRKRCLHLLDGTLAEDVLQGRNIYRAFSEVIDYKEVYRHVTKIAGRDNESAGRVIKQYAGESSLDTVLTDCFCQVAGIFVNLMTTQVDLSERGIFICDGIDRWLRAPGAVSNNPSQEYEVFALHNLESESKYLSDVFAFDARDGSLVEVALGISYQKVPISGIRKVLSKGLPTELQPQKVLPSVPNTQHVMVSPPTALPPLLIGSTTKVNGMSAPKKTPKAPSVDITGVMRDIICNLSGLEPDEVKDDSDLVEIGIDSLMSMELGREIDLAFKTTIDVNQLIDVTDFRSLVETLGHILGLEDSDGDSGFVEDDRHEGTVTNVNGHDSVTTNGNGVSSPNEKDLILSGSMVLDSFRVAKEATDDFMVKGKLGTYYNEVMPRSTKLCVAHIVNAFEQLGCPMRNAAVGQKLDRVPYLPKHERFMKLIYGLLEEDGLIEINGSEIVRTAVPVPTKSVDDMLEELLRDEPVHAAEHKLAGLIGPKFADCLTGKEDGLQMIFGSPEGREIVTDVYAKSPINSVWIEQAEYFLEHLIQKLPSTGEPLRILEMGAGTGGTTVKMISLLERMNVPVEYTMTDLSSSLIAAARKRFKKYPFMKFKVLNIESPPDADLLHSQHIILATNCVHATRNLEISTRNIHHTLRPDGFLLLVEMTEQVPWVDFIFGLLEGWWLFEDGRHHALQPPAHWEKVLTSVGFSEVDWTDGVRPETNLQRLIVALASGSRYDLQSQSIQPRATPSLTDIAGRQEIINSYIHEYTKDFHALPISNLQAPVLPALVGDCVLVTGATGSLGSHIVGYLTRLPSVHKVVCLNRRSALPATVRQDESFKLRGILLDEKSRSKLDVLEVDTAKPLFGLAAEVYQELVNTATHIVHNAWPMSLTRPIRGYESQFSVMRNLINFAREVSSRRPSPFKFGFQFISSIGIVGYHPIHFGVIRAPEAKMDVESVLPVGYAEAKLVCERMLDETLHLYPARFRPMAVRIAQITGSTSNGYWNPVEHFAFLVKSSQYLKAFPDLKGTLSWCPVDDVSATLGELLISDTKPYPIYHIENPSRQPWQEMAKTLAEALDIPHEGIIPWDNWLERVQSCSAPINNNPAKQLLEFFSHNFIRMSCGGLILDTSKTRKHSVTLRQRGPVESALVRKYISAWKAMGFLE</sequence>
<dbReference type="GO" id="GO:0044550">
    <property type="term" value="P:secondary metabolite biosynthetic process"/>
    <property type="evidence" value="ECO:0007669"/>
    <property type="project" value="UniProtKB-ARBA"/>
</dbReference>
<dbReference type="SMART" id="SM00825">
    <property type="entry name" value="PKS_KS"/>
    <property type="match status" value="1"/>
</dbReference>
<dbReference type="Pfam" id="PF18558">
    <property type="entry name" value="HTH_51"/>
    <property type="match status" value="1"/>
</dbReference>
<dbReference type="Pfam" id="PF08242">
    <property type="entry name" value="Methyltransf_12"/>
    <property type="match status" value="1"/>
</dbReference>
<feature type="domain" description="Ketosynthase family 3 (KS3)" evidence="9">
    <location>
        <begin position="391"/>
        <end position="806"/>
    </location>
</feature>
<dbReference type="InterPro" id="IPR032088">
    <property type="entry name" value="SAT"/>
</dbReference>
<dbReference type="InterPro" id="IPR014031">
    <property type="entry name" value="Ketoacyl_synth_C"/>
</dbReference>
<evidence type="ECO:0000256" key="4">
    <source>
        <dbReference type="ARBA" id="ARBA00022857"/>
    </source>
</evidence>
<keyword evidence="5" id="KW-0511">Multifunctional enzyme</keyword>
<keyword evidence="6" id="KW-0012">Acyltransferase</keyword>
<dbReference type="Pfam" id="PF00698">
    <property type="entry name" value="Acyl_transf_1"/>
    <property type="match status" value="1"/>
</dbReference>
<dbReference type="Gene3D" id="3.10.129.110">
    <property type="entry name" value="Polyketide synthase dehydratase"/>
    <property type="match status" value="1"/>
</dbReference>
<comment type="caution">
    <text evidence="11">The sequence shown here is derived from an EMBL/GenBank/DDBJ whole genome shotgun (WGS) entry which is preliminary data.</text>
</comment>
<dbReference type="InterPro" id="IPR041068">
    <property type="entry name" value="HTH_51"/>
</dbReference>
<dbReference type="PANTHER" id="PTHR45681:SF6">
    <property type="entry name" value="POLYKETIDE SYNTHASE 37"/>
    <property type="match status" value="1"/>
</dbReference>
<evidence type="ECO:0000259" key="9">
    <source>
        <dbReference type="PROSITE" id="PS52004"/>
    </source>
</evidence>
<dbReference type="InterPro" id="IPR014030">
    <property type="entry name" value="Ketoacyl_synth_N"/>
</dbReference>
<dbReference type="Gene3D" id="3.40.47.10">
    <property type="match status" value="1"/>
</dbReference>
<dbReference type="PROSITE" id="PS52019">
    <property type="entry name" value="PKS_MFAS_DH"/>
    <property type="match status" value="1"/>
</dbReference>
<keyword evidence="1" id="KW-0596">Phosphopantetheine</keyword>
<dbReference type="EMBL" id="JAPQKT010000006">
    <property type="protein sequence ID" value="KAJ5226869.1"/>
    <property type="molecule type" value="Genomic_DNA"/>
</dbReference>
<dbReference type="GO" id="GO:0006633">
    <property type="term" value="P:fatty acid biosynthetic process"/>
    <property type="evidence" value="ECO:0007669"/>
    <property type="project" value="InterPro"/>
</dbReference>
<dbReference type="InterPro" id="IPR042104">
    <property type="entry name" value="PKS_dehydratase_sf"/>
</dbReference>
<evidence type="ECO:0000256" key="5">
    <source>
        <dbReference type="ARBA" id="ARBA00023268"/>
    </source>
</evidence>
<dbReference type="Gene3D" id="3.40.366.10">
    <property type="entry name" value="Malonyl-Coenzyme A Acyl Carrier Protein, domain 2"/>
    <property type="match status" value="2"/>
</dbReference>
<dbReference type="InterPro" id="IPR001227">
    <property type="entry name" value="Ac_transferase_dom_sf"/>
</dbReference>
<dbReference type="PROSITE" id="PS00012">
    <property type="entry name" value="PHOSPHOPANTETHEINE"/>
    <property type="match status" value="1"/>
</dbReference>